<protein>
    <submittedName>
        <fullName evidence="4">GNAT family N-acetyltransferase</fullName>
    </submittedName>
</protein>
<evidence type="ECO:0000313" key="5">
    <source>
        <dbReference type="Proteomes" id="UP000717995"/>
    </source>
</evidence>
<dbReference type="Proteomes" id="UP000717995">
    <property type="component" value="Unassembled WGS sequence"/>
</dbReference>
<dbReference type="InterPro" id="IPR050832">
    <property type="entry name" value="Bact_Acetyltransf"/>
</dbReference>
<keyword evidence="5" id="KW-1185">Reference proteome</keyword>
<dbReference type="PANTHER" id="PTHR43877">
    <property type="entry name" value="AMINOALKYLPHOSPHONATE N-ACETYLTRANSFERASE-RELATED-RELATED"/>
    <property type="match status" value="1"/>
</dbReference>
<dbReference type="InterPro" id="IPR016181">
    <property type="entry name" value="Acyl_CoA_acyltransferase"/>
</dbReference>
<accession>A0ABS2IHI8</accession>
<evidence type="ECO:0000313" key="4">
    <source>
        <dbReference type="EMBL" id="MBM7062530.1"/>
    </source>
</evidence>
<feature type="domain" description="N-acetyltransferase" evidence="3">
    <location>
        <begin position="35"/>
        <end position="173"/>
    </location>
</feature>
<evidence type="ECO:0000256" key="1">
    <source>
        <dbReference type="ARBA" id="ARBA00022679"/>
    </source>
</evidence>
<dbReference type="RefSeq" id="WP_205349713.1">
    <property type="nucleotide sequence ID" value="NZ_JAFEUP010000005.1"/>
</dbReference>
<organism evidence="4 5">
    <name type="scientific">Zestomonas insulae</name>
    <dbReference type="NCBI Taxonomy" id="2809017"/>
    <lineage>
        <taxon>Bacteria</taxon>
        <taxon>Pseudomonadati</taxon>
        <taxon>Pseudomonadota</taxon>
        <taxon>Gammaproteobacteria</taxon>
        <taxon>Pseudomonadales</taxon>
        <taxon>Pseudomonadaceae</taxon>
        <taxon>Zestomonas</taxon>
    </lineage>
</organism>
<dbReference type="CDD" id="cd04301">
    <property type="entry name" value="NAT_SF"/>
    <property type="match status" value="1"/>
</dbReference>
<name>A0ABS2IHI8_9GAMM</name>
<keyword evidence="2" id="KW-0012">Acyltransferase</keyword>
<evidence type="ECO:0000256" key="2">
    <source>
        <dbReference type="ARBA" id="ARBA00023315"/>
    </source>
</evidence>
<dbReference type="SUPFAM" id="SSF55729">
    <property type="entry name" value="Acyl-CoA N-acyltransferases (Nat)"/>
    <property type="match status" value="1"/>
</dbReference>
<dbReference type="EMBL" id="JAFEUP010000005">
    <property type="protein sequence ID" value="MBM7062530.1"/>
    <property type="molecule type" value="Genomic_DNA"/>
</dbReference>
<dbReference type="Gene3D" id="3.40.630.30">
    <property type="match status" value="1"/>
</dbReference>
<comment type="caution">
    <text evidence="4">The sequence shown here is derived from an EMBL/GenBank/DDBJ whole genome shotgun (WGS) entry which is preliminary data.</text>
</comment>
<dbReference type="PANTHER" id="PTHR43877:SF1">
    <property type="entry name" value="ACETYLTRANSFERASE"/>
    <property type="match status" value="1"/>
</dbReference>
<dbReference type="Pfam" id="PF00583">
    <property type="entry name" value="Acetyltransf_1"/>
    <property type="match status" value="1"/>
</dbReference>
<reference evidence="4 5" key="1">
    <citation type="submission" date="2021-02" db="EMBL/GenBank/DDBJ databases">
        <authorList>
            <person name="Lee D.-H."/>
        </authorList>
    </citation>
    <scope>NUCLEOTIDE SEQUENCE [LARGE SCALE GENOMIC DNA]</scope>
    <source>
        <strain evidence="4 5">UL073</strain>
    </source>
</reference>
<proteinExistence type="predicted"/>
<evidence type="ECO:0000259" key="3">
    <source>
        <dbReference type="PROSITE" id="PS51186"/>
    </source>
</evidence>
<dbReference type="PROSITE" id="PS51186">
    <property type="entry name" value="GNAT"/>
    <property type="match status" value="1"/>
</dbReference>
<keyword evidence="1" id="KW-0808">Transferase</keyword>
<sequence length="199" mass="21690">MSKSVSRGYPRTLHCGAASIELRHMCSADGAAVRAFLATLPTHDLLFVQRDVQHPKVIAAWLQAVEDGVITSLVAYQGEQLVGCTAIVTDVLSWSRHVGELRVLIAPAWRGRGLGRGLIEESFKLALKLKLEKLVVQMTVDQSAAIVVFEELGFHAEAVLRDHVKDPDGKSHDLAVLSLHVAELALQRQARGMSTALNE</sequence>
<gene>
    <name evidence="4" type="ORF">JQX08_17595</name>
</gene>
<dbReference type="InterPro" id="IPR000182">
    <property type="entry name" value="GNAT_dom"/>
</dbReference>